<feature type="region of interest" description="Disordered" evidence="1">
    <location>
        <begin position="334"/>
        <end position="375"/>
    </location>
</feature>
<feature type="compositionally biased region" description="Acidic residues" evidence="1">
    <location>
        <begin position="136"/>
        <end position="145"/>
    </location>
</feature>
<dbReference type="Proteomes" id="UP000030651">
    <property type="component" value="Unassembled WGS sequence"/>
</dbReference>
<name>W3X6J5_PESFW</name>
<feature type="region of interest" description="Disordered" evidence="1">
    <location>
        <begin position="101"/>
        <end position="206"/>
    </location>
</feature>
<feature type="transmembrane region" description="Helical" evidence="2">
    <location>
        <begin position="72"/>
        <end position="94"/>
    </location>
</feature>
<dbReference type="KEGG" id="pfy:PFICI_08320"/>
<keyword evidence="2" id="KW-0472">Membrane</keyword>
<dbReference type="OrthoDB" id="4743520at2759"/>
<proteinExistence type="predicted"/>
<dbReference type="RefSeq" id="XP_007835092.1">
    <property type="nucleotide sequence ID" value="XM_007836901.1"/>
</dbReference>
<protein>
    <submittedName>
        <fullName evidence="3">Uncharacterized protein</fullName>
    </submittedName>
</protein>
<evidence type="ECO:0000256" key="2">
    <source>
        <dbReference type="SAM" id="Phobius"/>
    </source>
</evidence>
<dbReference type="AlphaFoldDB" id="W3X6J5"/>
<evidence type="ECO:0000256" key="1">
    <source>
        <dbReference type="SAM" id="MobiDB-lite"/>
    </source>
</evidence>
<evidence type="ECO:0000313" key="3">
    <source>
        <dbReference type="EMBL" id="ETS80791.1"/>
    </source>
</evidence>
<reference evidence="4" key="1">
    <citation type="journal article" date="2015" name="BMC Genomics">
        <title>Genomic and transcriptomic analysis of the endophytic fungus Pestalotiopsis fici reveals its lifestyle and high potential for synthesis of natural products.</title>
        <authorList>
            <person name="Wang X."/>
            <person name="Zhang X."/>
            <person name="Liu L."/>
            <person name="Xiang M."/>
            <person name="Wang W."/>
            <person name="Sun X."/>
            <person name="Che Y."/>
            <person name="Guo L."/>
            <person name="Liu G."/>
            <person name="Guo L."/>
            <person name="Wang C."/>
            <person name="Yin W.B."/>
            <person name="Stadler M."/>
            <person name="Zhang X."/>
            <person name="Liu X."/>
        </authorList>
    </citation>
    <scope>NUCLEOTIDE SEQUENCE [LARGE SCALE GENOMIC DNA]</scope>
    <source>
        <strain evidence="4">W106-1 / CGMCC3.15140</strain>
    </source>
</reference>
<feature type="region of interest" description="Disordered" evidence="1">
    <location>
        <begin position="263"/>
        <end position="317"/>
    </location>
</feature>
<organism evidence="3 4">
    <name type="scientific">Pestalotiopsis fici (strain W106-1 / CGMCC3.15140)</name>
    <dbReference type="NCBI Taxonomy" id="1229662"/>
    <lineage>
        <taxon>Eukaryota</taxon>
        <taxon>Fungi</taxon>
        <taxon>Dikarya</taxon>
        <taxon>Ascomycota</taxon>
        <taxon>Pezizomycotina</taxon>
        <taxon>Sordariomycetes</taxon>
        <taxon>Xylariomycetidae</taxon>
        <taxon>Amphisphaeriales</taxon>
        <taxon>Sporocadaceae</taxon>
        <taxon>Pestalotiopsis</taxon>
    </lineage>
</organism>
<dbReference type="EMBL" id="KI912113">
    <property type="protein sequence ID" value="ETS80791.1"/>
    <property type="molecule type" value="Genomic_DNA"/>
</dbReference>
<accession>W3X6J5</accession>
<dbReference type="InParanoid" id="W3X6J5"/>
<dbReference type="GeneID" id="19273333"/>
<keyword evidence="4" id="KW-1185">Reference proteome</keyword>
<keyword evidence="2" id="KW-1133">Transmembrane helix</keyword>
<sequence>MANTQPTSSSKATSELNDLEANKKVDKNSSLSKLRAITFRFIPICGAILVVFSLGGGIGYAFNGKPLPRDAVVGISVTFLILGILFGLGCLKLYHRRSSQPPLAARPESGPDVARQESSRLKSHMTRVFTSKSDLEQGEAENVEEFLERGRRDKRKPQRGTIVEVAATEADETGEGLRPDRSRIPRQPTQQAAPRTGGAPQVPSSMAQPMLKPQTLVPESQEPRYSWEIHDGIQVHTAQAANRNIVATQDTPKQVIHIGLGNHAGQHKTASSGRDESAKNLPKRTQATRRRDTPHPQTNAVTLPQRLNPLPGPGNEDPDRLAYDIVKMSGMARTQADLRGDGEPILPRSSSKKKTEPVQHNQIPGSETAGMTRPNNHMGVNHILGVGPVASRLRPSYSQPAFIQDPFANNDGGEQGTEAIHKLQQPKQEYGRSLTTVDEWQVRNNVMNSAPEWI</sequence>
<gene>
    <name evidence="3" type="ORF">PFICI_08320</name>
</gene>
<dbReference type="HOGENOM" id="CLU_602840_0_0_1"/>
<evidence type="ECO:0000313" key="4">
    <source>
        <dbReference type="Proteomes" id="UP000030651"/>
    </source>
</evidence>
<feature type="transmembrane region" description="Helical" evidence="2">
    <location>
        <begin position="37"/>
        <end position="60"/>
    </location>
</feature>
<keyword evidence="2" id="KW-0812">Transmembrane</keyword>